<protein>
    <submittedName>
        <fullName evidence="1">AlpA family phage regulatory protein</fullName>
    </submittedName>
</protein>
<dbReference type="Gene3D" id="1.10.238.160">
    <property type="match status" value="1"/>
</dbReference>
<accession>A0ABU9R3J5</accession>
<comment type="caution">
    <text evidence="1">The sequence shown here is derived from an EMBL/GenBank/DDBJ whole genome shotgun (WGS) entry which is preliminary data.</text>
</comment>
<dbReference type="InterPro" id="IPR010260">
    <property type="entry name" value="AlpA"/>
</dbReference>
<name>A0ABU9R3J5_9BURK</name>
<dbReference type="Proteomes" id="UP001481677">
    <property type="component" value="Unassembled WGS sequence"/>
</dbReference>
<organism evidence="1 2">
    <name type="scientific">Paraburkholderia azotifigens</name>
    <dbReference type="NCBI Taxonomy" id="2057004"/>
    <lineage>
        <taxon>Bacteria</taxon>
        <taxon>Pseudomonadati</taxon>
        <taxon>Pseudomonadota</taxon>
        <taxon>Betaproteobacteria</taxon>
        <taxon>Burkholderiales</taxon>
        <taxon>Burkholderiaceae</taxon>
        <taxon>Paraburkholderia</taxon>
    </lineage>
</organism>
<proteinExistence type="predicted"/>
<keyword evidence="2" id="KW-1185">Reference proteome</keyword>
<evidence type="ECO:0000313" key="1">
    <source>
        <dbReference type="EMBL" id="MEM5341610.1"/>
    </source>
</evidence>
<evidence type="ECO:0000313" key="2">
    <source>
        <dbReference type="Proteomes" id="UP001481677"/>
    </source>
</evidence>
<dbReference type="RefSeq" id="WP_342959086.1">
    <property type="nucleotide sequence ID" value="NZ_JAZHFZ010000022.1"/>
</dbReference>
<sequence length="69" mass="7604">MHFEIDARRALLRRAHVVAATGLPLSTIYGRIKAGTFPAPVKIGARSVGWRCCDIDAWLADPAGYHTER</sequence>
<reference evidence="1 2" key="1">
    <citation type="submission" date="2024-01" db="EMBL/GenBank/DDBJ databases">
        <title>The diversity of rhizobia nodulating Mimosa spp. in eleven states of Brazil covering several biomes is determined by host plant, location, and edaphic factors.</title>
        <authorList>
            <person name="Rouws L."/>
            <person name="Barauna A."/>
            <person name="Beukes C."/>
            <person name="De Faria S.M."/>
            <person name="Gross E."/>
            <person name="Dos Reis Junior F.B."/>
            <person name="Simon M."/>
            <person name="Maluk M."/>
            <person name="Odee D.W."/>
            <person name="Kenicer G."/>
            <person name="Young J.P.W."/>
            <person name="Reis V.M."/>
            <person name="Zilli J."/>
            <person name="James E.K."/>
        </authorList>
    </citation>
    <scope>NUCLEOTIDE SEQUENCE [LARGE SCALE GENOMIC DNA]</scope>
    <source>
        <strain evidence="1 2">JPY530</strain>
    </source>
</reference>
<gene>
    <name evidence="1" type="ORF">V4C56_18550</name>
</gene>
<dbReference type="Pfam" id="PF05930">
    <property type="entry name" value="Phage_AlpA"/>
    <property type="match status" value="1"/>
</dbReference>
<dbReference type="EMBL" id="JAZHGA010000012">
    <property type="protein sequence ID" value="MEM5341610.1"/>
    <property type="molecule type" value="Genomic_DNA"/>
</dbReference>